<dbReference type="Gene3D" id="3.40.50.720">
    <property type="entry name" value="NAD(P)-binding Rossmann-like Domain"/>
    <property type="match status" value="1"/>
</dbReference>
<keyword evidence="2" id="KW-1185">Reference proteome</keyword>
<protein>
    <submittedName>
        <fullName evidence="1">Uncharacterized protein</fullName>
    </submittedName>
</protein>
<comment type="caution">
    <text evidence="1">The sequence shown here is derived from an EMBL/GenBank/DDBJ whole genome shotgun (WGS) entry which is preliminary data.</text>
</comment>
<dbReference type="EMBL" id="PSNY01000015">
    <property type="protein sequence ID" value="PPE69101.1"/>
    <property type="molecule type" value="Genomic_DNA"/>
</dbReference>
<gene>
    <name evidence="1" type="ORF">C1702_13715</name>
</gene>
<name>A0A2S5T255_9BURK</name>
<accession>A0A2S5T255</accession>
<evidence type="ECO:0000313" key="1">
    <source>
        <dbReference type="EMBL" id="PPE69101.1"/>
    </source>
</evidence>
<reference evidence="1 2" key="1">
    <citation type="submission" date="2018-02" db="EMBL/GenBank/DDBJ databases">
        <title>Reclassifiation of [Polyangium] brachysporum DSM 7029 as Guopingzhaonella breviflexa gen. nov., sp. nov., a member of the family Comamonadaceae.</title>
        <authorList>
            <person name="Tang B."/>
        </authorList>
    </citation>
    <scope>NUCLEOTIDE SEQUENCE [LARGE SCALE GENOMIC DNA]</scope>
    <source>
        <strain evidence="1 2">DSM 15344</strain>
    </source>
</reference>
<evidence type="ECO:0000313" key="2">
    <source>
        <dbReference type="Proteomes" id="UP000239406"/>
    </source>
</evidence>
<dbReference type="RefSeq" id="WP_104358278.1">
    <property type="nucleotide sequence ID" value="NZ_CP064338.1"/>
</dbReference>
<dbReference type="Proteomes" id="UP000239406">
    <property type="component" value="Unassembled WGS sequence"/>
</dbReference>
<proteinExistence type="predicted"/>
<dbReference type="AlphaFoldDB" id="A0A2S5T255"/>
<dbReference type="InterPro" id="IPR036291">
    <property type="entry name" value="NAD(P)-bd_dom_sf"/>
</dbReference>
<organism evidence="1 2">
    <name type="scientific">Caldimonas thermodepolymerans</name>
    <dbReference type="NCBI Taxonomy" id="215580"/>
    <lineage>
        <taxon>Bacteria</taxon>
        <taxon>Pseudomonadati</taxon>
        <taxon>Pseudomonadota</taxon>
        <taxon>Betaproteobacteria</taxon>
        <taxon>Burkholderiales</taxon>
        <taxon>Sphaerotilaceae</taxon>
        <taxon>Caldimonas</taxon>
    </lineage>
</organism>
<sequence length="260" mass="27572">MTLLNEALRAAHAPAPRPAAAARTVLVVGAGGALGSAVLEQALGGGGFRQVQALVAAPVAPALATFHPLPEAQLARRGTQADTAFVVFDRERHVNGRDEAFVRPQPEQLPGIARRLHAAGVRHLLVVLPHAPGALPQALQQGLASLDEQAVAALDFRHVLFVRSPQAPAGATARGLQRLAHWMLGQLQMMLPQQHQPVRAARLAAFAVHLARRLPDAAPGTRVVPPEVSWLASQVDEAEVARAWLAGEPLPTVAGRRPRY</sequence>
<dbReference type="SUPFAM" id="SSF51735">
    <property type="entry name" value="NAD(P)-binding Rossmann-fold domains"/>
    <property type="match status" value="1"/>
</dbReference>